<dbReference type="InterPro" id="IPR002372">
    <property type="entry name" value="PQQ_rpt_dom"/>
</dbReference>
<evidence type="ECO:0000256" key="1">
    <source>
        <dbReference type="ARBA" id="ARBA00022729"/>
    </source>
</evidence>
<dbReference type="PANTHER" id="PTHR34512:SF30">
    <property type="entry name" value="OUTER MEMBRANE PROTEIN ASSEMBLY FACTOR BAMB"/>
    <property type="match status" value="1"/>
</dbReference>
<dbReference type="EMBL" id="CP046415">
    <property type="protein sequence ID" value="QGT77474.1"/>
    <property type="molecule type" value="Genomic_DNA"/>
</dbReference>
<dbReference type="InterPro" id="IPR015943">
    <property type="entry name" value="WD40/YVTN_repeat-like_dom_sf"/>
</dbReference>
<dbReference type="HAMAP" id="MF_00923">
    <property type="entry name" value="OM_assembly_BamB"/>
    <property type="match status" value="1"/>
</dbReference>
<dbReference type="GO" id="GO:0051205">
    <property type="term" value="P:protein insertion into membrane"/>
    <property type="evidence" value="ECO:0007669"/>
    <property type="project" value="UniProtKB-UniRule"/>
</dbReference>
<dbReference type="InterPro" id="IPR011047">
    <property type="entry name" value="Quinoprotein_ADH-like_sf"/>
</dbReference>
<dbReference type="Pfam" id="PF13360">
    <property type="entry name" value="PQQ_2"/>
    <property type="match status" value="1"/>
</dbReference>
<evidence type="ECO:0000313" key="6">
    <source>
        <dbReference type="EMBL" id="QGT77474.1"/>
    </source>
</evidence>
<comment type="subunit">
    <text evidence="4">Part of the Bam complex.</text>
</comment>
<comment type="similarity">
    <text evidence="4">Belongs to the BamB family.</text>
</comment>
<dbReference type="InterPro" id="IPR017687">
    <property type="entry name" value="BamB"/>
</dbReference>
<name>A0A6I6D166_9GAMM</name>
<accession>A0A6I6D166</accession>
<keyword evidence="1 4" id="KW-0732">Signal</keyword>
<dbReference type="SUPFAM" id="SSF50998">
    <property type="entry name" value="Quinoprotein alcohol dehydrogenase-like"/>
    <property type="match status" value="1"/>
</dbReference>
<feature type="domain" description="Pyrrolo-quinoline quinone repeat" evidence="5">
    <location>
        <begin position="79"/>
        <end position="310"/>
    </location>
</feature>
<keyword evidence="3 4" id="KW-0998">Cell outer membrane</keyword>
<dbReference type="RefSeq" id="WP_156227322.1">
    <property type="nucleotide sequence ID" value="NZ_CP046415.1"/>
</dbReference>
<dbReference type="Gene3D" id="2.130.10.10">
    <property type="entry name" value="YVTN repeat-like/Quinoprotein amine dehydrogenase"/>
    <property type="match status" value="1"/>
</dbReference>
<keyword evidence="7" id="KW-1185">Reference proteome</keyword>
<dbReference type="InterPro" id="IPR018391">
    <property type="entry name" value="PQQ_b-propeller_rpt"/>
</dbReference>
<evidence type="ECO:0000259" key="5">
    <source>
        <dbReference type="Pfam" id="PF13360"/>
    </source>
</evidence>
<gene>
    <name evidence="4 6" type="primary">bamB</name>
    <name evidence="6" type="ORF">GM160_00460</name>
</gene>
<protein>
    <recommendedName>
        <fullName evidence="4">Outer membrane protein assembly factor BamB</fullName>
    </recommendedName>
</protein>
<evidence type="ECO:0000256" key="4">
    <source>
        <dbReference type="HAMAP-Rule" id="MF_00923"/>
    </source>
</evidence>
<dbReference type="GO" id="GO:0009279">
    <property type="term" value="C:cell outer membrane"/>
    <property type="evidence" value="ECO:0007669"/>
    <property type="project" value="UniProtKB-SubCell"/>
</dbReference>
<dbReference type="AlphaFoldDB" id="A0A6I6D166"/>
<organism evidence="6 7">
    <name type="scientific">Guyparkeria halophila</name>
    <dbReference type="NCBI Taxonomy" id="47960"/>
    <lineage>
        <taxon>Bacteria</taxon>
        <taxon>Pseudomonadati</taxon>
        <taxon>Pseudomonadota</taxon>
        <taxon>Gammaproteobacteria</taxon>
        <taxon>Chromatiales</taxon>
        <taxon>Thioalkalibacteraceae</taxon>
        <taxon>Guyparkeria</taxon>
    </lineage>
</organism>
<proteinExistence type="inferred from homology"/>
<dbReference type="NCBIfam" id="TIGR03300">
    <property type="entry name" value="assembly_YfgL"/>
    <property type="match status" value="1"/>
</dbReference>
<evidence type="ECO:0000256" key="3">
    <source>
        <dbReference type="ARBA" id="ARBA00023237"/>
    </source>
</evidence>
<dbReference type="Proteomes" id="UP000427716">
    <property type="component" value="Chromosome"/>
</dbReference>
<evidence type="ECO:0000313" key="7">
    <source>
        <dbReference type="Proteomes" id="UP000427716"/>
    </source>
</evidence>
<comment type="subcellular location">
    <subcellularLocation>
        <location evidence="4">Cell outer membrane</location>
    </subcellularLocation>
</comment>
<dbReference type="GO" id="GO:0043165">
    <property type="term" value="P:Gram-negative-bacterium-type cell outer membrane assembly"/>
    <property type="evidence" value="ECO:0007669"/>
    <property type="project" value="UniProtKB-UniRule"/>
</dbReference>
<reference evidence="6 7" key="1">
    <citation type="submission" date="2019-11" db="EMBL/GenBank/DDBJ databases">
        <authorList>
            <person name="Zhang J."/>
            <person name="Sun C."/>
        </authorList>
    </citation>
    <scope>NUCLEOTIDE SEQUENCE [LARGE SCALE GENOMIC DNA]</scope>
    <source>
        <strain evidence="7">sp2</strain>
    </source>
</reference>
<dbReference type="KEGG" id="ghl:GM160_00460"/>
<sequence>MMTTQHHRWTLPLVAGLAVALAGCSAPRELVKPTPLEEIDNQQPPKVVWDASSGGDQENQLTAIAPVEDEGRVFVAGPDGDVLAYDLESGKRLWSAELDADLSVGGGAGEGLVVFGSEDGRVFALAADSGERRWDTSIRSSVDAAPSVGFGDVAVRGRDGTLHVLDAESGEVRWRQSKAPPALTLQGQGRVLMFPDALAAGFDDGTLAVFAREDGRELWSQAVALPTGRTDVDRMVDVDATPVFADGVFYAATYQGKLAALAAQGGRELWSRDFSNTNNIAAGGRALYLSDADGVIWAIDRRSGDALWRQSDLKHRGLTGPALINGYLIVGDREGYVHVLSTTSGALVGRADWGDPLVDPIQQVDGRGLAVSRDGELRVFTLD</sequence>
<keyword evidence="2 4" id="KW-0472">Membrane</keyword>
<evidence type="ECO:0000256" key="2">
    <source>
        <dbReference type="ARBA" id="ARBA00023136"/>
    </source>
</evidence>
<dbReference type="PANTHER" id="PTHR34512">
    <property type="entry name" value="CELL SURFACE PROTEIN"/>
    <property type="match status" value="1"/>
</dbReference>
<dbReference type="SMART" id="SM00564">
    <property type="entry name" value="PQQ"/>
    <property type="match status" value="7"/>
</dbReference>
<comment type="function">
    <text evidence="4">Part of the outer membrane protein assembly complex, which is involved in assembly and insertion of beta-barrel proteins into the outer membrane.</text>
</comment>